<keyword evidence="1" id="KW-0472">Membrane</keyword>
<sequence length="68" mass="7292">KPSTKILIRSVPVVGVALLIVLVAIVVVVRIKTTKGSLDLDESTQAFTLLNPISNKETTSSKRQDFAA</sequence>
<comment type="caution">
    <text evidence="2">The sequence shown here is derived from an EMBL/GenBank/DDBJ whole genome shotgun (WGS) entry which is preliminary data.</text>
</comment>
<proteinExistence type="predicted"/>
<keyword evidence="1" id="KW-1133">Transmembrane helix</keyword>
<dbReference type="AlphaFoldDB" id="A0A401PZB7"/>
<name>A0A401PZB7_SCYTO</name>
<keyword evidence="3" id="KW-1185">Reference proteome</keyword>
<dbReference type="Proteomes" id="UP000288216">
    <property type="component" value="Unassembled WGS sequence"/>
</dbReference>
<evidence type="ECO:0000313" key="3">
    <source>
        <dbReference type="Proteomes" id="UP000288216"/>
    </source>
</evidence>
<accession>A0A401PZB7</accession>
<organism evidence="2 3">
    <name type="scientific">Scyliorhinus torazame</name>
    <name type="common">Cloudy catshark</name>
    <name type="synonym">Catulus torazame</name>
    <dbReference type="NCBI Taxonomy" id="75743"/>
    <lineage>
        <taxon>Eukaryota</taxon>
        <taxon>Metazoa</taxon>
        <taxon>Chordata</taxon>
        <taxon>Craniata</taxon>
        <taxon>Vertebrata</taxon>
        <taxon>Chondrichthyes</taxon>
        <taxon>Elasmobranchii</taxon>
        <taxon>Galeomorphii</taxon>
        <taxon>Galeoidea</taxon>
        <taxon>Carcharhiniformes</taxon>
        <taxon>Scyliorhinidae</taxon>
        <taxon>Scyliorhinus</taxon>
    </lineage>
</organism>
<feature type="non-terminal residue" evidence="2">
    <location>
        <position position="1"/>
    </location>
</feature>
<protein>
    <submittedName>
        <fullName evidence="2">Uncharacterized protein</fullName>
    </submittedName>
</protein>
<evidence type="ECO:0000313" key="2">
    <source>
        <dbReference type="EMBL" id="GCB78458.1"/>
    </source>
</evidence>
<gene>
    <name evidence="2" type="ORF">scyTo_0020109</name>
</gene>
<dbReference type="EMBL" id="BFAA01015758">
    <property type="protein sequence ID" value="GCB78458.1"/>
    <property type="molecule type" value="Genomic_DNA"/>
</dbReference>
<keyword evidence="1" id="KW-0812">Transmembrane</keyword>
<feature type="transmembrane region" description="Helical" evidence="1">
    <location>
        <begin position="6"/>
        <end position="29"/>
    </location>
</feature>
<evidence type="ECO:0000256" key="1">
    <source>
        <dbReference type="SAM" id="Phobius"/>
    </source>
</evidence>
<reference evidence="2 3" key="1">
    <citation type="journal article" date="2018" name="Nat. Ecol. Evol.">
        <title>Shark genomes provide insights into elasmobranch evolution and the origin of vertebrates.</title>
        <authorList>
            <person name="Hara Y"/>
            <person name="Yamaguchi K"/>
            <person name="Onimaru K"/>
            <person name="Kadota M"/>
            <person name="Koyanagi M"/>
            <person name="Keeley SD"/>
            <person name="Tatsumi K"/>
            <person name="Tanaka K"/>
            <person name="Motone F"/>
            <person name="Kageyama Y"/>
            <person name="Nozu R"/>
            <person name="Adachi N"/>
            <person name="Nishimura O"/>
            <person name="Nakagawa R"/>
            <person name="Tanegashima C"/>
            <person name="Kiyatake I"/>
            <person name="Matsumoto R"/>
            <person name="Murakumo K"/>
            <person name="Nishida K"/>
            <person name="Terakita A"/>
            <person name="Kuratani S"/>
            <person name="Sato K"/>
            <person name="Hyodo S Kuraku.S."/>
        </authorList>
    </citation>
    <scope>NUCLEOTIDE SEQUENCE [LARGE SCALE GENOMIC DNA]</scope>
</reference>